<keyword evidence="11" id="KW-1185">Reference proteome</keyword>
<dbReference type="InterPro" id="IPR037294">
    <property type="entry name" value="ABC_BtuC-like"/>
</dbReference>
<feature type="transmembrane region" description="Helical" evidence="9">
    <location>
        <begin position="252"/>
        <end position="275"/>
    </location>
</feature>
<proteinExistence type="inferred from homology"/>
<evidence type="ECO:0000256" key="6">
    <source>
        <dbReference type="ARBA" id="ARBA00022989"/>
    </source>
</evidence>
<dbReference type="SUPFAM" id="SSF81345">
    <property type="entry name" value="ABC transporter involved in vitamin B12 uptake, BtuC"/>
    <property type="match status" value="1"/>
</dbReference>
<dbReference type="Pfam" id="PF01032">
    <property type="entry name" value="FecCD"/>
    <property type="match status" value="1"/>
</dbReference>
<dbReference type="FunFam" id="1.10.3470.10:FF:000001">
    <property type="entry name" value="Vitamin B12 ABC transporter permease BtuC"/>
    <property type="match status" value="1"/>
</dbReference>
<evidence type="ECO:0000313" key="11">
    <source>
        <dbReference type="Proteomes" id="UP000196778"/>
    </source>
</evidence>
<protein>
    <submittedName>
        <fullName evidence="10">ABC-type Fe3+-siderophore transport system, permease component</fullName>
    </submittedName>
</protein>
<dbReference type="GO" id="GO:0005886">
    <property type="term" value="C:plasma membrane"/>
    <property type="evidence" value="ECO:0007669"/>
    <property type="project" value="UniProtKB-SubCell"/>
</dbReference>
<comment type="similarity">
    <text evidence="2">Belongs to the binding-protein-dependent transport system permease family. FecCD subfamily.</text>
</comment>
<evidence type="ECO:0000256" key="8">
    <source>
        <dbReference type="SAM" id="MobiDB-lite"/>
    </source>
</evidence>
<dbReference type="Proteomes" id="UP000196778">
    <property type="component" value="Unassembled WGS sequence"/>
</dbReference>
<evidence type="ECO:0000256" key="5">
    <source>
        <dbReference type="ARBA" id="ARBA00022692"/>
    </source>
</evidence>
<dbReference type="Gene3D" id="1.10.3470.10">
    <property type="entry name" value="ABC transporter involved in vitamin B12 uptake, BtuC"/>
    <property type="match status" value="1"/>
</dbReference>
<dbReference type="RefSeq" id="WP_121657463.1">
    <property type="nucleotide sequence ID" value="NZ_FUKR01000053.1"/>
</dbReference>
<feature type="transmembrane region" description="Helical" evidence="9">
    <location>
        <begin position="145"/>
        <end position="165"/>
    </location>
</feature>
<dbReference type="PANTHER" id="PTHR30472">
    <property type="entry name" value="FERRIC ENTEROBACTIN TRANSPORT SYSTEM PERMEASE PROTEIN"/>
    <property type="match status" value="1"/>
</dbReference>
<dbReference type="OrthoDB" id="9782305at2"/>
<evidence type="ECO:0000256" key="9">
    <source>
        <dbReference type="SAM" id="Phobius"/>
    </source>
</evidence>
<organism evidence="10 11">
    <name type="scientific">Mycetocola reblochoni REB411</name>
    <dbReference type="NCBI Taxonomy" id="1255698"/>
    <lineage>
        <taxon>Bacteria</taxon>
        <taxon>Bacillati</taxon>
        <taxon>Actinomycetota</taxon>
        <taxon>Actinomycetes</taxon>
        <taxon>Micrococcales</taxon>
        <taxon>Microbacteriaceae</taxon>
        <taxon>Mycetocola</taxon>
    </lineage>
</organism>
<evidence type="ECO:0000256" key="7">
    <source>
        <dbReference type="ARBA" id="ARBA00023136"/>
    </source>
</evidence>
<dbReference type="InterPro" id="IPR000522">
    <property type="entry name" value="ABC_transptr_permease_BtuC"/>
</dbReference>
<feature type="transmembrane region" description="Helical" evidence="9">
    <location>
        <begin position="118"/>
        <end position="139"/>
    </location>
</feature>
<evidence type="ECO:0000313" key="10">
    <source>
        <dbReference type="EMBL" id="SJN35238.1"/>
    </source>
</evidence>
<feature type="transmembrane region" description="Helical" evidence="9">
    <location>
        <begin position="307"/>
        <end position="329"/>
    </location>
</feature>
<dbReference type="EMBL" id="FUKR01000053">
    <property type="protein sequence ID" value="SJN35238.1"/>
    <property type="molecule type" value="Genomic_DNA"/>
</dbReference>
<feature type="transmembrane region" description="Helical" evidence="9">
    <location>
        <begin position="218"/>
        <end position="240"/>
    </location>
</feature>
<keyword evidence="6 9" id="KW-1133">Transmembrane helix</keyword>
<sequence>MTAQPPAAPARVGAEPRRSTRPRRRGRVTGGRRALLLGGLVVGLAAVAVLSLGVGTRAVSPEQLLAVLSGSPVDDEVRHVVVEMRGARATLAVLVGAALGVAGALIQALTRNPLADPGILGVNAGAALAVTIGVGTLGIGVGTGATVWFAFAGAAAATLMVTLLGSAGRAAATPLRLTLVGVALAAVLLGITTAITLLDPATFDSMRGWRSGSVADRGWPVVAAIIPAVAAGLLVAGLAARPLNALALGDDVAVSLGVGVVGGRIAVIAALTLLAGAATAAAGPIAFVGLMVPHAARWIVGQDQRWVLAYSAVLGAALMLLADMLGRVALGVQEVPAGVITAVLGAPVLILLARRPRMAGL</sequence>
<dbReference type="GO" id="GO:0033214">
    <property type="term" value="P:siderophore-iron import into cell"/>
    <property type="evidence" value="ECO:0007669"/>
    <property type="project" value="TreeGrafter"/>
</dbReference>
<dbReference type="CDD" id="cd06550">
    <property type="entry name" value="TM_ABC_iron-siderophores_like"/>
    <property type="match status" value="1"/>
</dbReference>
<keyword evidence="7 9" id="KW-0472">Membrane</keyword>
<feature type="transmembrane region" description="Helical" evidence="9">
    <location>
        <begin position="335"/>
        <end position="353"/>
    </location>
</feature>
<keyword evidence="5 9" id="KW-0812">Transmembrane</keyword>
<feature type="transmembrane region" description="Helical" evidence="9">
    <location>
        <begin position="177"/>
        <end position="198"/>
    </location>
</feature>
<dbReference type="AlphaFoldDB" id="A0A1R4JTB0"/>
<gene>
    <name evidence="10" type="ORF">FM119_09320</name>
</gene>
<feature type="transmembrane region" description="Helical" evidence="9">
    <location>
        <begin position="87"/>
        <end position="106"/>
    </location>
</feature>
<comment type="subcellular location">
    <subcellularLocation>
        <location evidence="1">Cell membrane</location>
        <topology evidence="1">Multi-pass membrane protein</topology>
    </subcellularLocation>
</comment>
<dbReference type="GO" id="GO:0022857">
    <property type="term" value="F:transmembrane transporter activity"/>
    <property type="evidence" value="ECO:0007669"/>
    <property type="project" value="InterPro"/>
</dbReference>
<evidence type="ECO:0000256" key="4">
    <source>
        <dbReference type="ARBA" id="ARBA00022475"/>
    </source>
</evidence>
<reference evidence="11" key="1">
    <citation type="submission" date="2017-02" db="EMBL/GenBank/DDBJ databases">
        <authorList>
            <person name="Dridi B."/>
        </authorList>
    </citation>
    <scope>NUCLEOTIDE SEQUENCE [LARGE SCALE GENOMIC DNA]</scope>
    <source>
        <strain evidence="11">EB411</strain>
    </source>
</reference>
<evidence type="ECO:0000256" key="3">
    <source>
        <dbReference type="ARBA" id="ARBA00022448"/>
    </source>
</evidence>
<evidence type="ECO:0000256" key="2">
    <source>
        <dbReference type="ARBA" id="ARBA00007935"/>
    </source>
</evidence>
<evidence type="ECO:0000256" key="1">
    <source>
        <dbReference type="ARBA" id="ARBA00004651"/>
    </source>
</evidence>
<dbReference type="PANTHER" id="PTHR30472:SF1">
    <property type="entry name" value="FE(3+) DICITRATE TRANSPORT SYSTEM PERMEASE PROTEIN FECC-RELATED"/>
    <property type="match status" value="1"/>
</dbReference>
<feature type="transmembrane region" description="Helical" evidence="9">
    <location>
        <begin position="34"/>
        <end position="54"/>
    </location>
</feature>
<keyword evidence="4" id="KW-1003">Cell membrane</keyword>
<keyword evidence="3" id="KW-0813">Transport</keyword>
<feature type="transmembrane region" description="Helical" evidence="9">
    <location>
        <begin position="281"/>
        <end position="300"/>
    </location>
</feature>
<feature type="region of interest" description="Disordered" evidence="8">
    <location>
        <begin position="1"/>
        <end position="28"/>
    </location>
</feature>
<accession>A0A1R4JTB0</accession>
<name>A0A1R4JTB0_9MICO</name>